<dbReference type="EMBL" id="JAHLQT010034478">
    <property type="protein sequence ID" value="KAG7158744.1"/>
    <property type="molecule type" value="Genomic_DNA"/>
</dbReference>
<evidence type="ECO:0000313" key="2">
    <source>
        <dbReference type="EMBL" id="KAG7158744.1"/>
    </source>
</evidence>
<sequence length="127" mass="14177">MANLQKFHELCAKYKEVADFVLVYISEAHPTDGWTISGSIFQLPSHRTLEDRTAAAGMMVAAEHLECPVVMDSLEDLASRAYGALPERLYIVLDGIIVYKGGPGPWGYKLRETESWLKAFKENQAVC</sequence>
<accession>A0A8J5JPL4</accession>
<gene>
    <name evidence="2" type="primary">dio3-L</name>
    <name evidence="2" type="ORF">Hamer_G011416</name>
</gene>
<keyword evidence="1" id="KW-0712">Selenocysteine</keyword>
<dbReference type="Pfam" id="PF00837">
    <property type="entry name" value="T4_deiodinase"/>
    <property type="match status" value="1"/>
</dbReference>
<dbReference type="OrthoDB" id="428577at2759"/>
<name>A0A8J5JPL4_HOMAM</name>
<dbReference type="GO" id="GO:0042446">
    <property type="term" value="P:hormone biosynthetic process"/>
    <property type="evidence" value="ECO:0007669"/>
    <property type="project" value="UniProtKB-KW"/>
</dbReference>
<dbReference type="GO" id="GO:0004800">
    <property type="term" value="F:thyroxine 5'-deiodinase activity"/>
    <property type="evidence" value="ECO:0007669"/>
    <property type="project" value="InterPro"/>
</dbReference>
<keyword evidence="1" id="KW-0560">Oxidoreductase</keyword>
<comment type="caution">
    <text evidence="2">The sequence shown here is derived from an EMBL/GenBank/DDBJ whole genome shotgun (WGS) entry which is preliminary data.</text>
</comment>
<proteinExistence type="inferred from homology"/>
<keyword evidence="1" id="KW-0893">Thyroid hormones biosynthesis</keyword>
<reference evidence="2" key="1">
    <citation type="journal article" date="2021" name="Sci. Adv.">
        <title>The American lobster genome reveals insights on longevity, neural, and immune adaptations.</title>
        <authorList>
            <person name="Polinski J.M."/>
            <person name="Zimin A.V."/>
            <person name="Clark K.F."/>
            <person name="Kohn A.B."/>
            <person name="Sadowski N."/>
            <person name="Timp W."/>
            <person name="Ptitsyn A."/>
            <person name="Khanna P."/>
            <person name="Romanova D.Y."/>
            <person name="Williams P."/>
            <person name="Greenwood S.J."/>
            <person name="Moroz L.L."/>
            <person name="Walt D.R."/>
            <person name="Bodnar A.G."/>
        </authorList>
    </citation>
    <scope>NUCLEOTIDE SEQUENCE</scope>
    <source>
        <strain evidence="2">GMGI-L3</strain>
    </source>
</reference>
<dbReference type="PANTHER" id="PTHR11781:SF24">
    <property type="entry name" value="IODOTHYRONINE DEIODINASE"/>
    <property type="match status" value="1"/>
</dbReference>
<dbReference type="GO" id="GO:0042403">
    <property type="term" value="P:thyroid hormone metabolic process"/>
    <property type="evidence" value="ECO:0007669"/>
    <property type="project" value="TreeGrafter"/>
</dbReference>
<comment type="function">
    <text evidence="1">Responsible for the deiodination of T4 (3,5,3',5'-tetraiodothyronine).</text>
</comment>
<comment type="similarity">
    <text evidence="1">Belongs to the iodothyronine deiodinase family.</text>
</comment>
<dbReference type="Proteomes" id="UP000747542">
    <property type="component" value="Unassembled WGS sequence"/>
</dbReference>
<dbReference type="PANTHER" id="PTHR11781">
    <property type="entry name" value="IODOTHYRONINE DEIODINASE"/>
    <property type="match status" value="1"/>
</dbReference>
<keyword evidence="3" id="KW-1185">Reference proteome</keyword>
<protein>
    <recommendedName>
        <fullName evidence="1">Iodothyronine deiodinase</fullName>
    </recommendedName>
</protein>
<evidence type="ECO:0000256" key="1">
    <source>
        <dbReference type="RuleBase" id="RU000676"/>
    </source>
</evidence>
<dbReference type="InterPro" id="IPR000643">
    <property type="entry name" value="Iodothyronine_deiodinase"/>
</dbReference>
<organism evidence="2 3">
    <name type="scientific">Homarus americanus</name>
    <name type="common">American lobster</name>
    <dbReference type="NCBI Taxonomy" id="6706"/>
    <lineage>
        <taxon>Eukaryota</taxon>
        <taxon>Metazoa</taxon>
        <taxon>Ecdysozoa</taxon>
        <taxon>Arthropoda</taxon>
        <taxon>Crustacea</taxon>
        <taxon>Multicrustacea</taxon>
        <taxon>Malacostraca</taxon>
        <taxon>Eumalacostraca</taxon>
        <taxon>Eucarida</taxon>
        <taxon>Decapoda</taxon>
        <taxon>Pleocyemata</taxon>
        <taxon>Astacidea</taxon>
        <taxon>Nephropoidea</taxon>
        <taxon>Nephropidae</taxon>
        <taxon>Homarus</taxon>
    </lineage>
</organism>
<dbReference type="AlphaFoldDB" id="A0A8J5JPL4"/>
<evidence type="ECO:0000313" key="3">
    <source>
        <dbReference type="Proteomes" id="UP000747542"/>
    </source>
</evidence>